<keyword evidence="2" id="KW-0812">Transmembrane</keyword>
<dbReference type="AlphaFoldDB" id="A0A0B7B3U3"/>
<feature type="compositionally biased region" description="Polar residues" evidence="1">
    <location>
        <begin position="1"/>
        <end position="12"/>
    </location>
</feature>
<proteinExistence type="predicted"/>
<evidence type="ECO:0000256" key="1">
    <source>
        <dbReference type="SAM" id="MobiDB-lite"/>
    </source>
</evidence>
<reference evidence="3" key="1">
    <citation type="submission" date="2014-12" db="EMBL/GenBank/DDBJ databases">
        <title>Insight into the proteome of Arion vulgaris.</title>
        <authorList>
            <person name="Aradska J."/>
            <person name="Bulat T."/>
            <person name="Smidak R."/>
            <person name="Sarate P."/>
            <person name="Gangsoo J."/>
            <person name="Sialana F."/>
            <person name="Bilban M."/>
            <person name="Lubec G."/>
        </authorList>
    </citation>
    <scope>NUCLEOTIDE SEQUENCE</scope>
    <source>
        <tissue evidence="3">Skin</tissue>
    </source>
</reference>
<organism evidence="3">
    <name type="scientific">Arion vulgaris</name>
    <dbReference type="NCBI Taxonomy" id="1028688"/>
    <lineage>
        <taxon>Eukaryota</taxon>
        <taxon>Metazoa</taxon>
        <taxon>Spiralia</taxon>
        <taxon>Lophotrochozoa</taxon>
        <taxon>Mollusca</taxon>
        <taxon>Gastropoda</taxon>
        <taxon>Heterobranchia</taxon>
        <taxon>Euthyneura</taxon>
        <taxon>Panpulmonata</taxon>
        <taxon>Eupulmonata</taxon>
        <taxon>Stylommatophora</taxon>
        <taxon>Helicina</taxon>
        <taxon>Arionoidea</taxon>
        <taxon>Arionidae</taxon>
        <taxon>Arion</taxon>
    </lineage>
</organism>
<name>A0A0B7B3U3_9EUPU</name>
<feature type="compositionally biased region" description="Polar residues" evidence="1">
    <location>
        <begin position="23"/>
        <end position="37"/>
    </location>
</feature>
<dbReference type="EMBL" id="HACG01041124">
    <property type="protein sequence ID" value="CEK87989.1"/>
    <property type="molecule type" value="Transcribed_RNA"/>
</dbReference>
<accession>A0A0B7B3U3</accession>
<gene>
    <name evidence="3" type="primary">ORF162538</name>
</gene>
<protein>
    <submittedName>
        <fullName evidence="3">Uncharacterized protein</fullName>
    </submittedName>
</protein>
<keyword evidence="2" id="KW-1133">Transmembrane helix</keyword>
<evidence type="ECO:0000313" key="3">
    <source>
        <dbReference type="EMBL" id="CEK87989.1"/>
    </source>
</evidence>
<feature type="transmembrane region" description="Helical" evidence="2">
    <location>
        <begin position="96"/>
        <end position="124"/>
    </location>
</feature>
<evidence type="ECO:0000256" key="2">
    <source>
        <dbReference type="SAM" id="Phobius"/>
    </source>
</evidence>
<feature type="region of interest" description="Disordered" evidence="1">
    <location>
        <begin position="1"/>
        <end position="43"/>
    </location>
</feature>
<feature type="transmembrane region" description="Helical" evidence="2">
    <location>
        <begin position="136"/>
        <end position="155"/>
    </location>
</feature>
<sequence>HKTSSKSQQYDTSDAVDTHHKSTLQPNFNYNNNQDSKTAFPEFNSPSTQYPLPQYLPQQQTTQVQSNVIVIGSDRLLQSQTPLVSAFQDPGKEKNVLMLVSVLLFICVMPIAIFEIVNACGAFASVKAYIILQTSFLWLSLFRSIITPIMWICYFRK</sequence>
<keyword evidence="2" id="KW-0472">Membrane</keyword>
<feature type="non-terminal residue" evidence="3">
    <location>
        <position position="1"/>
    </location>
</feature>